<dbReference type="GO" id="GO:0016020">
    <property type="term" value="C:membrane"/>
    <property type="evidence" value="ECO:0007669"/>
    <property type="project" value="UniProtKB-SubCell"/>
</dbReference>
<feature type="domain" description="Glycosyl transferase family 28 C-terminal" evidence="5">
    <location>
        <begin position="198"/>
        <end position="340"/>
    </location>
</feature>
<dbReference type="PANTHER" id="PTHR43025:SF3">
    <property type="entry name" value="MONOGALACTOSYLDIACYLGLYCEROL SYNTHASE 1, CHLOROPLASTIC"/>
    <property type="match status" value="1"/>
</dbReference>
<evidence type="ECO:0000256" key="1">
    <source>
        <dbReference type="ARBA" id="ARBA00004370"/>
    </source>
</evidence>
<organism evidence="7">
    <name type="scientific">Baileyella intestinalis</name>
    <dbReference type="NCBI Taxonomy" id="2606709"/>
    <lineage>
        <taxon>Bacteria</taxon>
        <taxon>Bacillati</taxon>
        <taxon>Bacillota</taxon>
        <taxon>Clostridia</taxon>
        <taxon>Peptostreptococcales</taxon>
        <taxon>Anaerovoracaceae</taxon>
        <taxon>Baileyella</taxon>
    </lineage>
</organism>
<dbReference type="GO" id="GO:0009247">
    <property type="term" value="P:glycolipid biosynthetic process"/>
    <property type="evidence" value="ECO:0007669"/>
    <property type="project" value="InterPro"/>
</dbReference>
<dbReference type="AlphaFoldDB" id="A0A6A8M8K5"/>
<gene>
    <name evidence="7" type="ORF">FYJ66_06775</name>
</gene>
<evidence type="ECO:0000313" key="7">
    <source>
        <dbReference type="EMBL" id="MST69291.1"/>
    </source>
</evidence>
<dbReference type="Pfam" id="PF04101">
    <property type="entry name" value="Glyco_tran_28_C"/>
    <property type="match status" value="1"/>
</dbReference>
<dbReference type="EMBL" id="VUNB01000005">
    <property type="protein sequence ID" value="MST69291.1"/>
    <property type="molecule type" value="Genomic_DNA"/>
</dbReference>
<keyword evidence="4" id="KW-0808">Transferase</keyword>
<comment type="similarity">
    <text evidence="2">Belongs to the glycosyltransferase 28 family.</text>
</comment>
<dbReference type="InterPro" id="IPR009695">
    <property type="entry name" value="Diacylglyc_glucosyltr_N"/>
</dbReference>
<comment type="subcellular location">
    <subcellularLocation>
        <location evidence="1">Membrane</location>
    </subcellularLocation>
</comment>
<dbReference type="RefSeq" id="WP_154572762.1">
    <property type="nucleotide sequence ID" value="NZ_VUNB01000005.1"/>
</dbReference>
<dbReference type="SUPFAM" id="SSF53756">
    <property type="entry name" value="UDP-Glycosyltransferase/glycogen phosphorylase"/>
    <property type="match status" value="1"/>
</dbReference>
<reference evidence="7" key="1">
    <citation type="submission" date="2019-09" db="EMBL/GenBank/DDBJ databases">
        <title>In-depth cultivation of the pig gut microbiome towards novel bacterial diversity and tailored functional studies.</title>
        <authorList>
            <person name="Wylensek D."/>
            <person name="Hitch T.C.A."/>
            <person name="Clavel T."/>
        </authorList>
    </citation>
    <scope>NUCLEOTIDE SEQUENCE</scope>
    <source>
        <strain evidence="7">RF-744-FAT-WT-3</strain>
    </source>
</reference>
<evidence type="ECO:0000256" key="2">
    <source>
        <dbReference type="ARBA" id="ARBA00006962"/>
    </source>
</evidence>
<proteinExistence type="inferred from homology"/>
<evidence type="ECO:0000256" key="3">
    <source>
        <dbReference type="ARBA" id="ARBA00022676"/>
    </source>
</evidence>
<accession>A0A6A8M8K5</accession>
<feature type="domain" description="Diacylglycerol glucosyltransferase N-terminal" evidence="6">
    <location>
        <begin position="14"/>
        <end position="174"/>
    </location>
</feature>
<dbReference type="PANTHER" id="PTHR43025">
    <property type="entry name" value="MONOGALACTOSYLDIACYLGLYCEROL SYNTHASE"/>
    <property type="match status" value="1"/>
</dbReference>
<protein>
    <submittedName>
        <fullName evidence="7">Uncharacterized protein</fullName>
    </submittedName>
</protein>
<name>A0A6A8M8K5_9FIRM</name>
<dbReference type="Gene3D" id="3.40.50.2000">
    <property type="entry name" value="Glycogen Phosphorylase B"/>
    <property type="match status" value="1"/>
</dbReference>
<keyword evidence="3" id="KW-0328">Glycosyltransferase</keyword>
<dbReference type="InterPro" id="IPR050519">
    <property type="entry name" value="Glycosyltransf_28_UgtP"/>
</dbReference>
<sequence length="392" mass="44307">MNILILTARFGMGHIKAAEAVKEQLDEDSRYDEVKVIDFVEYLFPHLSAWIYRSFNRLVMNQTGLYNKAISFTDNVSLLPMKAYISWKIGRLIESSNASGVIAIFPCCSRYISVYKEFTGSKIPLYTCITDIHPHSEWVAEDTDGYFAGSQETVQQLVNKGVPRSRIFVTGIPVKKAFCHGNQENPYDRRNVENAPEILVMGGGLGLASSSHKLNELLESAAKDYGARVTVVCGSNEKRKKELEAAHPEFKVMGFVNHVDRLMKDADVLITKPGGITLFEGISSETPLFFLEPRLNQEVYNAKFAEKNHVAKVIWSAEDADTKELMEFISDKDEIRHMKESMATLKKDCYGSRIGDIMYLDIKKKHHQSVMDGRNTDNIDDRNSVGIFSYEC</sequence>
<evidence type="ECO:0000259" key="5">
    <source>
        <dbReference type="Pfam" id="PF04101"/>
    </source>
</evidence>
<evidence type="ECO:0000259" key="6">
    <source>
        <dbReference type="Pfam" id="PF06925"/>
    </source>
</evidence>
<dbReference type="GO" id="GO:0016758">
    <property type="term" value="F:hexosyltransferase activity"/>
    <property type="evidence" value="ECO:0007669"/>
    <property type="project" value="InterPro"/>
</dbReference>
<evidence type="ECO:0000256" key="4">
    <source>
        <dbReference type="ARBA" id="ARBA00022679"/>
    </source>
</evidence>
<comment type="caution">
    <text evidence="7">The sequence shown here is derived from an EMBL/GenBank/DDBJ whole genome shotgun (WGS) entry which is preliminary data.</text>
</comment>
<dbReference type="Pfam" id="PF06925">
    <property type="entry name" value="MGDG_synth"/>
    <property type="match status" value="1"/>
</dbReference>
<dbReference type="InterPro" id="IPR007235">
    <property type="entry name" value="Glyco_trans_28_C"/>
</dbReference>